<comment type="similarity">
    <text evidence="2">Belongs to the encapsulin family. Family 1 subfamily.</text>
</comment>
<proteinExistence type="inferred from homology"/>
<reference evidence="5 6" key="1">
    <citation type="journal article" date="2019" name="Sci. Rep.">
        <title>Sulfobacillus thermotolerans: new insights into resistance and metabolic capacities of acidophilic chemolithotrophs.</title>
        <authorList>
            <person name="Panyushkina A.E."/>
            <person name="Babenko V.V."/>
            <person name="Nikitina A.S."/>
            <person name="Selezneva O.V."/>
            <person name="Tsaplina I.A."/>
            <person name="Letarova M.A."/>
            <person name="Kostryukova E.S."/>
            <person name="Letarov A.V."/>
        </authorList>
    </citation>
    <scope>NUCLEOTIDE SEQUENCE [LARGE SCALE GENOMIC DNA]</scope>
    <source>
        <strain evidence="5 6">Kr1</strain>
    </source>
</reference>
<dbReference type="Gene3D" id="3.30.2320.10">
    <property type="entry name" value="hypothetical protein PF0899 domain"/>
    <property type="match status" value="1"/>
</dbReference>
<evidence type="ECO:0000256" key="4">
    <source>
        <dbReference type="ARBA" id="ARBA00050023"/>
    </source>
</evidence>
<accession>A0ABM6RNT5</accession>
<gene>
    <name evidence="5" type="ORF">BXT84_02765</name>
</gene>
<organism evidence="5 6">
    <name type="scientific">Sulfobacillus thermotolerans</name>
    <dbReference type="NCBI Taxonomy" id="338644"/>
    <lineage>
        <taxon>Bacteria</taxon>
        <taxon>Bacillati</taxon>
        <taxon>Bacillota</taxon>
        <taxon>Clostridia</taxon>
        <taxon>Eubacteriales</taxon>
        <taxon>Clostridiales Family XVII. Incertae Sedis</taxon>
        <taxon>Sulfobacillus</taxon>
    </lineage>
</organism>
<dbReference type="SUPFAM" id="SSF56563">
    <property type="entry name" value="Major capsid protein gp5"/>
    <property type="match status" value="1"/>
</dbReference>
<dbReference type="Gene3D" id="3.30.2400.30">
    <property type="match status" value="1"/>
</dbReference>
<dbReference type="InterPro" id="IPR007544">
    <property type="entry name" value="ENCAP"/>
</dbReference>
<dbReference type="PANTHER" id="PTHR37165">
    <property type="entry name" value="PEPTIDASE U56 FAMILY"/>
    <property type="match status" value="1"/>
</dbReference>
<dbReference type="EMBL" id="CP019454">
    <property type="protein sequence ID" value="AUW93004.1"/>
    <property type="molecule type" value="Genomic_DNA"/>
</dbReference>
<dbReference type="Proteomes" id="UP000325292">
    <property type="component" value="Chromosome"/>
</dbReference>
<keyword evidence="6" id="KW-1185">Reference proteome</keyword>
<dbReference type="NCBIfam" id="NF041155">
    <property type="entry name" value="encap_f1"/>
    <property type="match status" value="1"/>
</dbReference>
<dbReference type="Pfam" id="PF04454">
    <property type="entry name" value="Linocin_M18"/>
    <property type="match status" value="1"/>
</dbReference>
<evidence type="ECO:0000256" key="2">
    <source>
        <dbReference type="ARBA" id="ARBA00033743"/>
    </source>
</evidence>
<comment type="subcellular location">
    <subcellularLocation>
        <location evidence="1">Encapsulin nanocompartment</location>
    </subcellularLocation>
</comment>
<sequence length="280" mass="30763">MEFLQRDQAPLNEREWALLDEAVRRVIAQQVTGRRFLSLFGPVGSGVQVIPVDRTPPSGQGQVDMVGETNDAVRLAHRLYQKIPLLHRDFFVFWRDIESARAQGIPIDWSMAEAAASLVAQAEDRLILEGDASNQIEGLLTVSGRQVLTPGEEQPNSGFHDVVRAINVLSAAGFYPPYTVVVGPELFATWHRLYGNTGVLEIEQIRKLAEQGVYVSPLMPTHTVLVLAAGAENMDLAVGIDAVVGYVESTSMNHRLRVLETLTLRIKRPAAICHIAPANA</sequence>
<evidence type="ECO:0000313" key="6">
    <source>
        <dbReference type="Proteomes" id="UP000325292"/>
    </source>
</evidence>
<dbReference type="InterPro" id="IPR051429">
    <property type="entry name" value="Encapsulin_nc"/>
</dbReference>
<protein>
    <recommendedName>
        <fullName evidence="4">Type 1 encapsulin shell protein</fullName>
    </recommendedName>
</protein>
<evidence type="ECO:0000313" key="5">
    <source>
        <dbReference type="EMBL" id="AUW93004.1"/>
    </source>
</evidence>
<keyword evidence="3" id="KW-1284">Encapsulin nanocompartment</keyword>
<dbReference type="PANTHER" id="PTHR37165:SF1">
    <property type="entry name" value="TYPE 1 ENCAPSULIN SHELL PROTEIN"/>
    <property type="match status" value="1"/>
</dbReference>
<name>A0ABM6RNT5_9FIRM</name>
<evidence type="ECO:0000256" key="3">
    <source>
        <dbReference type="ARBA" id="ARBA00033787"/>
    </source>
</evidence>
<evidence type="ECO:0000256" key="1">
    <source>
        <dbReference type="ARBA" id="ARBA00033738"/>
    </source>
</evidence>